<sequence>MRPRLSPWVARNGGLRCATWRFPYGTGAHAIALAGLAVCSLVACFLA</sequence>
<reference evidence="2" key="1">
    <citation type="submission" date="2022-11" db="EMBL/GenBank/DDBJ databases">
        <authorList>
            <person name="Jaryenneh J.D."/>
            <person name="Schoeniger J.S."/>
            <person name="Mageeney C.M."/>
        </authorList>
    </citation>
    <scope>NUCLEOTIDE SEQUENCE</scope>
</reference>
<dbReference type="RefSeq" id="YP_010719778.1">
    <property type="nucleotide sequence ID" value="NC_072502.1"/>
</dbReference>
<dbReference type="GeneID" id="79412918"/>
<keyword evidence="1" id="KW-0472">Membrane</keyword>
<protein>
    <submittedName>
        <fullName evidence="2">Uncharacterized protein</fullName>
    </submittedName>
</protein>
<accession>A0AAF0AEY6</accession>
<evidence type="ECO:0000256" key="1">
    <source>
        <dbReference type="SAM" id="Phobius"/>
    </source>
</evidence>
<dbReference type="EMBL" id="OP882271">
    <property type="protein sequence ID" value="WAX22361.1"/>
    <property type="molecule type" value="Genomic_DNA"/>
</dbReference>
<evidence type="ECO:0000313" key="3">
    <source>
        <dbReference type="Proteomes" id="UP001211688"/>
    </source>
</evidence>
<name>A0AAF0AEY6_9CAUD</name>
<keyword evidence="3" id="KW-1185">Reference proteome</keyword>
<dbReference type="KEGG" id="vg:79412918"/>
<dbReference type="Proteomes" id="UP001211688">
    <property type="component" value="Segment"/>
</dbReference>
<organism evidence="2 3">
    <name type="scientific">Pseudomonas phage MiCath</name>
    <dbReference type="NCBI Taxonomy" id="3003729"/>
    <lineage>
        <taxon>Viruses</taxon>
        <taxon>Duplodnaviria</taxon>
        <taxon>Heunggongvirae</taxon>
        <taxon>Uroviricota</taxon>
        <taxon>Caudoviricetes</taxon>
        <taxon>Queuovirinae</taxon>
        <taxon>Micathvirus</taxon>
        <taxon>Micathvirus micath</taxon>
    </lineage>
</organism>
<proteinExistence type="predicted"/>
<feature type="transmembrane region" description="Helical" evidence="1">
    <location>
        <begin position="28"/>
        <end position="46"/>
    </location>
</feature>
<evidence type="ECO:0000313" key="2">
    <source>
        <dbReference type="EMBL" id="WAX22361.1"/>
    </source>
</evidence>
<keyword evidence="1" id="KW-0812">Transmembrane</keyword>
<keyword evidence="1" id="KW-1133">Transmembrane helix</keyword>